<reference evidence="1" key="2">
    <citation type="submission" date="2020-09" db="EMBL/GenBank/DDBJ databases">
        <authorList>
            <person name="Sun Q."/>
            <person name="Ohkuma M."/>
        </authorList>
    </citation>
    <scope>NUCLEOTIDE SEQUENCE</scope>
    <source>
        <strain evidence="1">JCM 4834</strain>
    </source>
</reference>
<evidence type="ECO:0000313" key="1">
    <source>
        <dbReference type="EMBL" id="GGZ80661.1"/>
    </source>
</evidence>
<protein>
    <recommendedName>
        <fullName evidence="3">SRPBCC family protein</fullName>
    </recommendedName>
</protein>
<proteinExistence type="predicted"/>
<reference evidence="1" key="1">
    <citation type="journal article" date="2014" name="Int. J. Syst. Evol. Microbiol.">
        <title>Complete genome sequence of Corynebacterium casei LMG S-19264T (=DSM 44701T), isolated from a smear-ripened cheese.</title>
        <authorList>
            <consortium name="US DOE Joint Genome Institute (JGI-PGF)"/>
            <person name="Walter F."/>
            <person name="Albersmeier A."/>
            <person name="Kalinowski J."/>
            <person name="Ruckert C."/>
        </authorList>
    </citation>
    <scope>NUCLEOTIDE SEQUENCE</scope>
    <source>
        <strain evidence="1">JCM 4834</strain>
    </source>
</reference>
<accession>A0A918V870</accession>
<evidence type="ECO:0000313" key="2">
    <source>
        <dbReference type="Proteomes" id="UP000634660"/>
    </source>
</evidence>
<comment type="caution">
    <text evidence="1">The sequence shown here is derived from an EMBL/GenBank/DDBJ whole genome shotgun (WGS) entry which is preliminary data.</text>
</comment>
<dbReference type="EMBL" id="BMVX01000018">
    <property type="protein sequence ID" value="GGZ80661.1"/>
    <property type="molecule type" value="Genomic_DNA"/>
</dbReference>
<sequence length="152" mass="16896">MPDYDALMPGFRIIRRTLLPPAEAWLRLTDWERHGALVPLTRTVVETAPPTGVGTRFTARTGVRGITFDDPMEVTLWRPPEAGAAGLVRLEKRGRIVTGRAEIEVRPLPAGGTEVHWYESLRIRGLPRLLDPTVDAAGRLIFSRALTAILRP</sequence>
<name>A0A918V870_9ACTN</name>
<dbReference type="SUPFAM" id="SSF55961">
    <property type="entry name" value="Bet v1-like"/>
    <property type="match status" value="1"/>
</dbReference>
<evidence type="ECO:0008006" key="3">
    <source>
        <dbReference type="Google" id="ProtNLM"/>
    </source>
</evidence>
<dbReference type="InterPro" id="IPR023393">
    <property type="entry name" value="START-like_dom_sf"/>
</dbReference>
<dbReference type="Gene3D" id="3.30.530.20">
    <property type="match status" value="1"/>
</dbReference>
<gene>
    <name evidence="1" type="ORF">GCM10010371_45300</name>
</gene>
<organism evidence="1 2">
    <name type="scientific">Streptomyces subrutilus</name>
    <dbReference type="NCBI Taxonomy" id="36818"/>
    <lineage>
        <taxon>Bacteria</taxon>
        <taxon>Bacillati</taxon>
        <taxon>Actinomycetota</taxon>
        <taxon>Actinomycetes</taxon>
        <taxon>Kitasatosporales</taxon>
        <taxon>Streptomycetaceae</taxon>
        <taxon>Streptomyces</taxon>
    </lineage>
</organism>
<dbReference type="Proteomes" id="UP000634660">
    <property type="component" value="Unassembled WGS sequence"/>
</dbReference>
<dbReference type="AlphaFoldDB" id="A0A918V870"/>